<protein>
    <submittedName>
        <fullName evidence="1">Uncharacterized protein</fullName>
    </submittedName>
</protein>
<dbReference type="RefSeq" id="WP_213671633.1">
    <property type="nucleotide sequence ID" value="NZ_JAHCDA010000004.1"/>
</dbReference>
<comment type="caution">
    <text evidence="1">The sequence shown here is derived from an EMBL/GenBank/DDBJ whole genome shotgun (WGS) entry which is preliminary data.</text>
</comment>
<gene>
    <name evidence="1" type="ORF">KHU32_18390</name>
</gene>
<dbReference type="EMBL" id="JAHCDA010000004">
    <property type="protein sequence ID" value="MBS7812924.1"/>
    <property type="molecule type" value="Genomic_DNA"/>
</dbReference>
<evidence type="ECO:0000313" key="1">
    <source>
        <dbReference type="EMBL" id="MBS7812924.1"/>
    </source>
</evidence>
<sequence length="293" mass="31111">MATPTEIAEKLRLTMRALGCSSLKDLCGRFRAVNASTYFDLQRSQKWLQGKAEPRFAEVYQDWAKVLALPQDGAWIATCSLEEFQAELVARFGPRTAPTRTPARASATLGVEIAGRYAAYSLAWSPHFAGRVLRASLQLNLARAGTIGAEYREDLPIGAAFFQGTAAIAGRTLHLPLHDVATGLPLFMSFALPGPPAAVLCGVQCGAALLSHSAEPMAGRILLVRLRGAPELRASNRYLAPGESVAADLAALGVVLPPGGEVLLQAALGGLDRVTTAEQTRLSEMFDPAFLAG</sequence>
<name>A0ABS5QGW2_9PROT</name>
<reference evidence="1 2" key="1">
    <citation type="submission" date="2021-05" db="EMBL/GenBank/DDBJ databases">
        <title>Roseococcus sp. XZZS9, whole genome shotgun sequencing project.</title>
        <authorList>
            <person name="Zhao G."/>
            <person name="Shen L."/>
        </authorList>
    </citation>
    <scope>NUCLEOTIDE SEQUENCE [LARGE SCALE GENOMIC DNA]</scope>
    <source>
        <strain evidence="1 2">XZZS9</strain>
    </source>
</reference>
<keyword evidence="2" id="KW-1185">Reference proteome</keyword>
<organism evidence="1 2">
    <name type="scientific">Roseococcus pinisoli</name>
    <dbReference type="NCBI Taxonomy" id="2835040"/>
    <lineage>
        <taxon>Bacteria</taxon>
        <taxon>Pseudomonadati</taxon>
        <taxon>Pseudomonadota</taxon>
        <taxon>Alphaproteobacteria</taxon>
        <taxon>Acetobacterales</taxon>
        <taxon>Roseomonadaceae</taxon>
        <taxon>Roseococcus</taxon>
    </lineage>
</organism>
<accession>A0ABS5QGW2</accession>
<dbReference type="Proteomes" id="UP000766336">
    <property type="component" value="Unassembled WGS sequence"/>
</dbReference>
<evidence type="ECO:0000313" key="2">
    <source>
        <dbReference type="Proteomes" id="UP000766336"/>
    </source>
</evidence>
<proteinExistence type="predicted"/>